<organism evidence="3 4">
    <name type="scientific">Halolamina salina</name>
    <dbReference type="NCBI Taxonomy" id="1220023"/>
    <lineage>
        <taxon>Archaea</taxon>
        <taxon>Methanobacteriati</taxon>
        <taxon>Methanobacteriota</taxon>
        <taxon>Stenosarchaea group</taxon>
        <taxon>Halobacteria</taxon>
        <taxon>Halobacteriales</taxon>
        <taxon>Haloferacaceae</taxon>
    </lineage>
</organism>
<feature type="non-terminal residue" evidence="3">
    <location>
        <position position="223"/>
    </location>
</feature>
<keyword evidence="4" id="KW-1185">Reference proteome</keyword>
<keyword evidence="2" id="KW-0812">Transmembrane</keyword>
<evidence type="ECO:0008006" key="5">
    <source>
        <dbReference type="Google" id="ProtNLM"/>
    </source>
</evidence>
<evidence type="ECO:0000313" key="3">
    <source>
        <dbReference type="EMBL" id="MFD1526463.1"/>
    </source>
</evidence>
<dbReference type="Proteomes" id="UP001597111">
    <property type="component" value="Unassembled WGS sequence"/>
</dbReference>
<reference evidence="3 4" key="1">
    <citation type="journal article" date="2019" name="Int. J. Syst. Evol. Microbiol.">
        <title>The Global Catalogue of Microorganisms (GCM) 10K type strain sequencing project: providing services to taxonomists for standard genome sequencing and annotation.</title>
        <authorList>
            <consortium name="The Broad Institute Genomics Platform"/>
            <consortium name="The Broad Institute Genome Sequencing Center for Infectious Disease"/>
            <person name="Wu L."/>
            <person name="Ma J."/>
        </authorList>
    </citation>
    <scope>NUCLEOTIDE SEQUENCE [LARGE SCALE GENOMIC DNA]</scope>
    <source>
        <strain evidence="3 4">CGMCC 1.12285</strain>
    </source>
</reference>
<keyword evidence="2" id="KW-1133">Transmembrane helix</keyword>
<evidence type="ECO:0000256" key="1">
    <source>
        <dbReference type="SAM" id="MobiDB-lite"/>
    </source>
</evidence>
<dbReference type="InterPro" id="IPR055713">
    <property type="entry name" value="DUF7289"/>
</dbReference>
<dbReference type="AlphaFoldDB" id="A0ABD6B6R9"/>
<feature type="region of interest" description="Disordered" evidence="1">
    <location>
        <begin position="1"/>
        <end position="36"/>
    </location>
</feature>
<sequence>MSDTTPRRRGQSQRDGDTTPCHRAQSQRGGDSTPCRRAQSHVVGVALLLAITTISMGALTAGVGDVVESNAAAADADRVADALAAMEPSESTGVERHDLAFGEGSLTVESRTVRLLDGDGVVAEHEADALVFEAGERRVTFLAGAVARGAGNASLLDERPPIATGDGLLLVGLPVLNASGTASVAGESVSATLRTETSHERRELGGGEYRLAVETATPGAWEG</sequence>
<feature type="transmembrane region" description="Helical" evidence="2">
    <location>
        <begin position="42"/>
        <end position="63"/>
    </location>
</feature>
<gene>
    <name evidence="3" type="ORF">ACFR9S_09155</name>
</gene>
<dbReference type="EMBL" id="JBHUDH010000099">
    <property type="protein sequence ID" value="MFD1526463.1"/>
    <property type="molecule type" value="Genomic_DNA"/>
</dbReference>
<evidence type="ECO:0000256" key="2">
    <source>
        <dbReference type="SAM" id="Phobius"/>
    </source>
</evidence>
<evidence type="ECO:0000313" key="4">
    <source>
        <dbReference type="Proteomes" id="UP001597111"/>
    </source>
</evidence>
<name>A0ABD6B6R9_9EURY</name>
<keyword evidence="2" id="KW-0472">Membrane</keyword>
<dbReference type="Pfam" id="PF23960">
    <property type="entry name" value="DUF7289"/>
    <property type="match status" value="1"/>
</dbReference>
<comment type="caution">
    <text evidence="3">The sequence shown here is derived from an EMBL/GenBank/DDBJ whole genome shotgun (WGS) entry which is preliminary data.</text>
</comment>
<protein>
    <recommendedName>
        <fullName evidence="5">Flagellin N-terminal-like domain-containing protein</fullName>
    </recommendedName>
</protein>
<proteinExistence type="predicted"/>
<dbReference type="RefSeq" id="WP_379818471.1">
    <property type="nucleotide sequence ID" value="NZ_JBHUDH010000099.1"/>
</dbReference>
<accession>A0ABD6B6R9</accession>